<feature type="compositionally biased region" description="Low complexity" evidence="5">
    <location>
        <begin position="42"/>
        <end position="56"/>
    </location>
</feature>
<dbReference type="PANTHER" id="PTHR35008">
    <property type="entry name" value="BLL4482 PROTEIN-RELATED"/>
    <property type="match status" value="1"/>
</dbReference>
<evidence type="ECO:0000256" key="2">
    <source>
        <dbReference type="ARBA" id="ARBA00022723"/>
    </source>
</evidence>
<dbReference type="PANTHER" id="PTHR35008:SF8">
    <property type="entry name" value="ALCOHOL DEHYDROGENASE CYTOCHROME C SUBUNIT"/>
    <property type="match status" value="1"/>
</dbReference>
<reference evidence="8" key="1">
    <citation type="submission" date="2016-10" db="EMBL/GenBank/DDBJ databases">
        <authorList>
            <person name="Varghese N."/>
            <person name="Submissions S."/>
        </authorList>
    </citation>
    <scope>NUCLEOTIDE SEQUENCE [LARGE SCALE GENOMIC DNA]</scope>
    <source>
        <strain evidence="8">KHC7</strain>
    </source>
</reference>
<feature type="region of interest" description="Disordered" evidence="5">
    <location>
        <begin position="42"/>
        <end position="66"/>
    </location>
</feature>
<dbReference type="Proteomes" id="UP000199355">
    <property type="component" value="Unassembled WGS sequence"/>
</dbReference>
<dbReference type="InterPro" id="IPR051459">
    <property type="entry name" value="Cytochrome_c-type_DH"/>
</dbReference>
<dbReference type="Pfam" id="PF13442">
    <property type="entry name" value="Cytochrome_CBB3"/>
    <property type="match status" value="1"/>
</dbReference>
<gene>
    <name evidence="7" type="ORF">SAMN05192586_10444</name>
</gene>
<evidence type="ECO:0000313" key="8">
    <source>
        <dbReference type="Proteomes" id="UP000199355"/>
    </source>
</evidence>
<evidence type="ECO:0000256" key="5">
    <source>
        <dbReference type="SAM" id="MobiDB-lite"/>
    </source>
</evidence>
<dbReference type="Pfam" id="PF21342">
    <property type="entry name" value="SoxA-TsdA_cyt-c"/>
    <property type="match status" value="1"/>
</dbReference>
<dbReference type="GO" id="GO:0046872">
    <property type="term" value="F:metal ion binding"/>
    <property type="evidence" value="ECO:0007669"/>
    <property type="project" value="UniProtKB-KW"/>
</dbReference>
<dbReference type="STRING" id="571438.SAMN05192586_10444"/>
<evidence type="ECO:0000256" key="1">
    <source>
        <dbReference type="ARBA" id="ARBA00022617"/>
    </source>
</evidence>
<dbReference type="Gene3D" id="1.10.760.10">
    <property type="entry name" value="Cytochrome c-like domain"/>
    <property type="match status" value="2"/>
</dbReference>
<keyword evidence="8" id="KW-1185">Reference proteome</keyword>
<dbReference type="PROSITE" id="PS51007">
    <property type="entry name" value="CYTC"/>
    <property type="match status" value="1"/>
</dbReference>
<sequence length="293" mass="32218">MKNHNLFLTLVLVTFLLLLGVWILSFFRSSVAVKRISATQPASAAPTPSSAAGPQALFNPPRPEDAPEKIRPQVLLGYKIMTETQKYATGYAGNALSCSSCHFDGGRSLESIPLVGTAATYPQYRSRQKYTTDLALRVQDCFERSMNGKAPALDSQIMQSLLVYLQWISKDIPVYAKLPWALPHDLGNAHKPDQDKGAQVYVQVCARCHGDDGQGTDIAPPLWGEGSYNDGAGMHRVRTFSVFTWKFMPKSAPSLSQEEALDVAAFVNSRPRPKFVASHPETIERVIPLPEGK</sequence>
<evidence type="ECO:0000256" key="3">
    <source>
        <dbReference type="ARBA" id="ARBA00023004"/>
    </source>
</evidence>
<dbReference type="SUPFAM" id="SSF46626">
    <property type="entry name" value="Cytochrome c"/>
    <property type="match status" value="2"/>
</dbReference>
<keyword evidence="2 4" id="KW-0479">Metal-binding</keyword>
<feature type="domain" description="Cytochrome c" evidence="6">
    <location>
        <begin position="192"/>
        <end position="271"/>
    </location>
</feature>
<keyword evidence="3 4" id="KW-0408">Iron</keyword>
<dbReference type="GO" id="GO:0009055">
    <property type="term" value="F:electron transfer activity"/>
    <property type="evidence" value="ECO:0007669"/>
    <property type="project" value="InterPro"/>
</dbReference>
<keyword evidence="1 4" id="KW-0349">Heme</keyword>
<evidence type="ECO:0000313" key="7">
    <source>
        <dbReference type="EMBL" id="SDF34672.1"/>
    </source>
</evidence>
<dbReference type="EMBL" id="FNBX01000004">
    <property type="protein sequence ID" value="SDF34672.1"/>
    <property type="molecule type" value="Genomic_DNA"/>
</dbReference>
<dbReference type="AlphaFoldDB" id="A0A1G7KBZ4"/>
<protein>
    <submittedName>
        <fullName evidence="7">Thiosulfate dehydrogenase</fullName>
    </submittedName>
</protein>
<dbReference type="RefSeq" id="WP_092153007.1">
    <property type="nucleotide sequence ID" value="NZ_FNBX01000004.1"/>
</dbReference>
<name>A0A1G7KBZ4_9BACT</name>
<dbReference type="InterPro" id="IPR009056">
    <property type="entry name" value="Cyt_c-like_dom"/>
</dbReference>
<organism evidence="7 8">
    <name type="scientific">Desulfovibrio legallii</name>
    <dbReference type="NCBI Taxonomy" id="571438"/>
    <lineage>
        <taxon>Bacteria</taxon>
        <taxon>Pseudomonadati</taxon>
        <taxon>Thermodesulfobacteriota</taxon>
        <taxon>Desulfovibrionia</taxon>
        <taxon>Desulfovibrionales</taxon>
        <taxon>Desulfovibrionaceae</taxon>
        <taxon>Desulfovibrio</taxon>
    </lineage>
</organism>
<dbReference type="GO" id="GO:0020037">
    <property type="term" value="F:heme binding"/>
    <property type="evidence" value="ECO:0007669"/>
    <property type="project" value="InterPro"/>
</dbReference>
<dbReference type="InterPro" id="IPR036909">
    <property type="entry name" value="Cyt_c-like_dom_sf"/>
</dbReference>
<accession>A0A1G7KBZ4</accession>
<proteinExistence type="predicted"/>
<dbReference type="OrthoDB" id="9808312at2"/>
<evidence type="ECO:0000256" key="4">
    <source>
        <dbReference type="PROSITE-ProRule" id="PRU00433"/>
    </source>
</evidence>
<evidence type="ECO:0000259" key="6">
    <source>
        <dbReference type="PROSITE" id="PS51007"/>
    </source>
</evidence>